<reference evidence="1" key="2">
    <citation type="journal article" date="2015" name="Fish Shellfish Immunol.">
        <title>Early steps in the European eel (Anguilla anguilla)-Vibrio vulnificus interaction in the gills: Role of the RtxA13 toxin.</title>
        <authorList>
            <person name="Callol A."/>
            <person name="Pajuelo D."/>
            <person name="Ebbesson L."/>
            <person name="Teles M."/>
            <person name="MacKenzie S."/>
            <person name="Amaro C."/>
        </authorList>
    </citation>
    <scope>NUCLEOTIDE SEQUENCE</scope>
</reference>
<dbReference type="AlphaFoldDB" id="A0A0E9VCA1"/>
<reference evidence="1" key="1">
    <citation type="submission" date="2014-11" db="EMBL/GenBank/DDBJ databases">
        <authorList>
            <person name="Amaro Gonzalez C."/>
        </authorList>
    </citation>
    <scope>NUCLEOTIDE SEQUENCE</scope>
</reference>
<organism evidence="1">
    <name type="scientific">Anguilla anguilla</name>
    <name type="common">European freshwater eel</name>
    <name type="synonym">Muraena anguilla</name>
    <dbReference type="NCBI Taxonomy" id="7936"/>
    <lineage>
        <taxon>Eukaryota</taxon>
        <taxon>Metazoa</taxon>
        <taxon>Chordata</taxon>
        <taxon>Craniata</taxon>
        <taxon>Vertebrata</taxon>
        <taxon>Euteleostomi</taxon>
        <taxon>Actinopterygii</taxon>
        <taxon>Neopterygii</taxon>
        <taxon>Teleostei</taxon>
        <taxon>Anguilliformes</taxon>
        <taxon>Anguillidae</taxon>
        <taxon>Anguilla</taxon>
    </lineage>
</organism>
<evidence type="ECO:0000313" key="1">
    <source>
        <dbReference type="EMBL" id="JAH75646.1"/>
    </source>
</evidence>
<protein>
    <submittedName>
        <fullName evidence="1">Uncharacterized protein</fullName>
    </submittedName>
</protein>
<dbReference type="EMBL" id="GBXM01032931">
    <property type="protein sequence ID" value="JAH75646.1"/>
    <property type="molecule type" value="Transcribed_RNA"/>
</dbReference>
<name>A0A0E9VCA1_ANGAN</name>
<accession>A0A0E9VCA1</accession>
<sequence length="25" mass="3011">MLNHFTLKIMIHNNSTVHCPRSEMR</sequence>
<proteinExistence type="predicted"/>